<evidence type="ECO:0000256" key="4">
    <source>
        <dbReference type="ARBA" id="ARBA00023157"/>
    </source>
</evidence>
<dbReference type="PROSITE" id="PS01186">
    <property type="entry name" value="EGF_2"/>
    <property type="match status" value="4"/>
</dbReference>
<keyword evidence="1 5" id="KW-0245">EGF-like domain</keyword>
<keyword evidence="3" id="KW-0677">Repeat</keyword>
<gene>
    <name evidence="7" type="primary">Megf6_0</name>
    <name evidence="7" type="ORF">E2C01_017002</name>
</gene>
<dbReference type="Gene3D" id="2.10.25.10">
    <property type="entry name" value="Laminin"/>
    <property type="match status" value="6"/>
</dbReference>
<keyword evidence="8" id="KW-1185">Reference proteome</keyword>
<dbReference type="SMART" id="SM00180">
    <property type="entry name" value="EGF_Lam"/>
    <property type="match status" value="5"/>
</dbReference>
<evidence type="ECO:0000256" key="1">
    <source>
        <dbReference type="ARBA" id="ARBA00022536"/>
    </source>
</evidence>
<dbReference type="InterPro" id="IPR000152">
    <property type="entry name" value="EGF-type_Asp/Asn_hydroxyl_site"/>
</dbReference>
<accession>A0A5B7DS84</accession>
<dbReference type="AlphaFoldDB" id="A0A5B7DS84"/>
<dbReference type="Pfam" id="PF07645">
    <property type="entry name" value="EGF_CA"/>
    <property type="match status" value="3"/>
</dbReference>
<dbReference type="SMART" id="SM00181">
    <property type="entry name" value="EGF"/>
    <property type="match status" value="13"/>
</dbReference>
<feature type="domain" description="EGF-like" evidence="6">
    <location>
        <begin position="372"/>
        <end position="403"/>
    </location>
</feature>
<dbReference type="InterPro" id="IPR000742">
    <property type="entry name" value="EGF"/>
</dbReference>
<sequence>MACRLAGEASCGVRNGGCDHYCDDTAGMPRCSCRPGYILGQDERRCEVEDPCVVDNGGCQHICLQEQGRARCTCQRGFNLANDRVSCVDLDECNIPGTCSQQCRNTWGSYECICNTGYQLGTDKKSCYMIDMEVINSCLENNGGCQHMCAHGPEGATCTCHPGYQLQPDGQSCQDADECETGSHRCQQECVNTEGGYACACTQGFTLSSDTFTCLDVNECSMENGGCEHECQNTQGSFTCSCRRGYVLVDEVHCDIVGGNYDVDYSGYSIRGDQDMGTTAIEDYSTVLDGATTRNRDAWNDVTYAEYSKIITLQTRCVPGHFGPNCSLTCNDCPGECDGSGCVCPPGKTGPICELECPSGFYGPSCNEASLAYRVCRCENGGTCDPVTGNCTCPPSVSGEFCEDGCPAGYYGTSCDRRCPMMCPNMRCNRVFGFCECDPGRFGPKCNMPCPSLTWGPNCRHQCQCEARSTFRCHPEASNFKLSSSGVCECKAGYVGIDCSKECPEGKWGAGCLHECQCASGATCHPATGVCGLDCPPGFMGTECNTPCPAGHYGPGCMKACMCGLRPCDPSTGVCLCPAGNKGPNCNQACSEREWGQSCLRKCECQNGATCNSVTGECHCQPGYVLAQRTDGAATVNTSVCVIMVGRVIACQGRVCVPRATPVPRVKRGVLREATEVDVNTPVCVSMEPAVSTTQERVCVPRGTPAHTASEDAGRTVTGQVVSLNASVSTEVNVILRAGHASVLPDGGDHSARNPALKGSGVRDANVYVTVSKKRVAMQLQASASVLQASLVTVCALGQYGKSCSKECRCGPSQPCDHVSGECSCPPGREGQQCHQCK</sequence>
<dbReference type="PANTHER" id="PTHR24035">
    <property type="entry name" value="MULTIPLE EPIDERMAL GROWTH FACTOR-LIKE DOMAINS PROTEIN"/>
    <property type="match status" value="1"/>
</dbReference>
<proteinExistence type="predicted"/>
<dbReference type="InterPro" id="IPR001881">
    <property type="entry name" value="EGF-like_Ca-bd_dom"/>
</dbReference>
<comment type="caution">
    <text evidence="5">Lacks conserved residue(s) required for the propagation of feature annotation.</text>
</comment>
<keyword evidence="4 5" id="KW-1015">Disulfide bond</keyword>
<dbReference type="FunFam" id="2.10.25.10:FF:000037">
    <property type="entry name" value="Signal peptide, CUB domain and EGF-like domain-containing 2"/>
    <property type="match status" value="2"/>
</dbReference>
<evidence type="ECO:0000256" key="3">
    <source>
        <dbReference type="ARBA" id="ARBA00022737"/>
    </source>
</evidence>
<dbReference type="PROSITE" id="PS00022">
    <property type="entry name" value="EGF_1"/>
    <property type="match status" value="1"/>
</dbReference>
<dbReference type="InterPro" id="IPR052108">
    <property type="entry name" value="MEGF/SIB"/>
</dbReference>
<comment type="caution">
    <text evidence="7">The sequence shown here is derived from an EMBL/GenBank/DDBJ whole genome shotgun (WGS) entry which is preliminary data.</text>
</comment>
<dbReference type="Pfam" id="PF14670">
    <property type="entry name" value="FXa_inhibition"/>
    <property type="match status" value="3"/>
</dbReference>
<dbReference type="OrthoDB" id="6343957at2759"/>
<dbReference type="FunFam" id="2.10.25.10:FF:000240">
    <property type="entry name" value="Vitamin K-dependent protein S"/>
    <property type="match status" value="3"/>
</dbReference>
<dbReference type="PROSITE" id="PS50026">
    <property type="entry name" value="EGF_3"/>
    <property type="match status" value="3"/>
</dbReference>
<evidence type="ECO:0000259" key="6">
    <source>
        <dbReference type="PROSITE" id="PS50026"/>
    </source>
</evidence>
<keyword evidence="2" id="KW-0732">Signal</keyword>
<dbReference type="FunFam" id="2.170.300.10:FF:000041">
    <property type="entry name" value="Tyrosine protein kinase receptor tie-1, putative"/>
    <property type="match status" value="1"/>
</dbReference>
<dbReference type="EMBL" id="VSRR010001269">
    <property type="protein sequence ID" value="MPC23934.1"/>
    <property type="molecule type" value="Genomic_DNA"/>
</dbReference>
<reference evidence="7 8" key="1">
    <citation type="submission" date="2019-05" db="EMBL/GenBank/DDBJ databases">
        <title>Another draft genome of Portunus trituberculatus and its Hox gene families provides insights of decapod evolution.</title>
        <authorList>
            <person name="Jeong J.-H."/>
            <person name="Song I."/>
            <person name="Kim S."/>
            <person name="Choi T."/>
            <person name="Kim D."/>
            <person name="Ryu S."/>
            <person name="Kim W."/>
        </authorList>
    </citation>
    <scope>NUCLEOTIDE SEQUENCE [LARGE SCALE GENOMIC DNA]</scope>
    <source>
        <tissue evidence="7">Muscle</tissue>
    </source>
</reference>
<evidence type="ECO:0000256" key="2">
    <source>
        <dbReference type="ARBA" id="ARBA00022729"/>
    </source>
</evidence>
<dbReference type="InterPro" id="IPR018097">
    <property type="entry name" value="EGF_Ca-bd_CS"/>
</dbReference>
<dbReference type="Gene3D" id="2.170.300.10">
    <property type="entry name" value="Tie2 ligand-binding domain superfamily"/>
    <property type="match status" value="4"/>
</dbReference>
<evidence type="ECO:0000313" key="8">
    <source>
        <dbReference type="Proteomes" id="UP000324222"/>
    </source>
</evidence>
<dbReference type="SUPFAM" id="SSF57184">
    <property type="entry name" value="Growth factor receptor domain"/>
    <property type="match status" value="2"/>
</dbReference>
<dbReference type="PANTHER" id="PTHR24035:SF109">
    <property type="entry name" value="PROTEIN DRAPER"/>
    <property type="match status" value="1"/>
</dbReference>
<protein>
    <submittedName>
        <fullName evidence="7">Multiple epidermal growth factor-like domains protein 6</fullName>
    </submittedName>
</protein>
<dbReference type="PROSITE" id="PS00010">
    <property type="entry name" value="ASX_HYDROXYL"/>
    <property type="match status" value="3"/>
</dbReference>
<evidence type="ECO:0000313" key="7">
    <source>
        <dbReference type="EMBL" id="MPC23934.1"/>
    </source>
</evidence>
<dbReference type="InterPro" id="IPR049883">
    <property type="entry name" value="NOTCH1_EGF-like"/>
</dbReference>
<dbReference type="InterPro" id="IPR002049">
    <property type="entry name" value="LE_dom"/>
</dbReference>
<dbReference type="InterPro" id="IPR009030">
    <property type="entry name" value="Growth_fac_rcpt_cys_sf"/>
</dbReference>
<dbReference type="GO" id="GO:0005509">
    <property type="term" value="F:calcium ion binding"/>
    <property type="evidence" value="ECO:0007669"/>
    <property type="project" value="InterPro"/>
</dbReference>
<dbReference type="PRINTS" id="PR00011">
    <property type="entry name" value="EGFLAMININ"/>
</dbReference>
<organism evidence="7 8">
    <name type="scientific">Portunus trituberculatus</name>
    <name type="common">Swimming crab</name>
    <name type="synonym">Neptunus trituberculatus</name>
    <dbReference type="NCBI Taxonomy" id="210409"/>
    <lineage>
        <taxon>Eukaryota</taxon>
        <taxon>Metazoa</taxon>
        <taxon>Ecdysozoa</taxon>
        <taxon>Arthropoda</taxon>
        <taxon>Crustacea</taxon>
        <taxon>Multicrustacea</taxon>
        <taxon>Malacostraca</taxon>
        <taxon>Eumalacostraca</taxon>
        <taxon>Eucarida</taxon>
        <taxon>Decapoda</taxon>
        <taxon>Pleocyemata</taxon>
        <taxon>Brachyura</taxon>
        <taxon>Eubrachyura</taxon>
        <taxon>Portunoidea</taxon>
        <taxon>Portunidae</taxon>
        <taxon>Portuninae</taxon>
        <taxon>Portunus</taxon>
    </lineage>
</organism>
<name>A0A5B7DS84_PORTR</name>
<feature type="disulfide bond" evidence="5">
    <location>
        <begin position="393"/>
        <end position="402"/>
    </location>
</feature>
<dbReference type="SMART" id="SM00179">
    <property type="entry name" value="EGF_CA"/>
    <property type="match status" value="6"/>
</dbReference>
<evidence type="ECO:0000256" key="5">
    <source>
        <dbReference type="PROSITE-ProRule" id="PRU00076"/>
    </source>
</evidence>
<dbReference type="Proteomes" id="UP000324222">
    <property type="component" value="Unassembled WGS sequence"/>
</dbReference>
<feature type="domain" description="EGF-like" evidence="6">
    <location>
        <begin position="216"/>
        <end position="255"/>
    </location>
</feature>
<feature type="domain" description="EGF-like" evidence="6">
    <location>
        <begin position="175"/>
        <end position="215"/>
    </location>
</feature>
<dbReference type="PROSITE" id="PS01187">
    <property type="entry name" value="EGF_CA"/>
    <property type="match status" value="2"/>
</dbReference>